<dbReference type="Proteomes" id="UP000188481">
    <property type="component" value="Unassembled WGS sequence"/>
</dbReference>
<dbReference type="EMBL" id="MLHN01000041">
    <property type="protein sequence ID" value="OOF48000.1"/>
    <property type="molecule type" value="Genomic_DNA"/>
</dbReference>
<evidence type="ECO:0000313" key="2">
    <source>
        <dbReference type="Proteomes" id="UP000188481"/>
    </source>
</evidence>
<comment type="caution">
    <text evidence="1">The sequence shown here is derived from an EMBL/GenBank/DDBJ whole genome shotgun (WGS) entry which is preliminary data.</text>
</comment>
<accession>A0A1V3IZU0</accession>
<sequence>MVGIKDKILKVRETKSENGFGFFYIQRTDEDKKSLTLVGNAGVNDLDSVIYGYSVGFESLYSQFLPRIIDWLNEGISNKESAGEVNFHQCLLTSSIAFAYWINTGKNNVSLWKNAVYWQEQWNLNLDYSVPLGKEEKEEFAIDLLRYIQAKEYDKAIKHYEFVTKGKLFKFSTRLTGYNLAYAYCLHFSEGKYSVDELDKAGKGFLEKHLQMLYIQGRSVEMLYWLKTICDAREKEYTPEEVIYTFYEFVKDEDKPDFVKALLKRK</sequence>
<dbReference type="AlphaFoldDB" id="A0A1V3IZU0"/>
<name>A0A1V3IZU0_9PAST</name>
<organism evidence="1 2">
    <name type="scientific">Rodentibacter genomosp. 1</name>
    <dbReference type="NCBI Taxonomy" id="1908264"/>
    <lineage>
        <taxon>Bacteria</taxon>
        <taxon>Pseudomonadati</taxon>
        <taxon>Pseudomonadota</taxon>
        <taxon>Gammaproteobacteria</taxon>
        <taxon>Pasteurellales</taxon>
        <taxon>Pasteurellaceae</taxon>
        <taxon>Rodentibacter</taxon>
    </lineage>
</organism>
<keyword evidence="2" id="KW-1185">Reference proteome</keyword>
<dbReference type="STRING" id="1908264.BKK54_11265"/>
<gene>
    <name evidence="1" type="ORF">BKK54_11265</name>
</gene>
<protein>
    <submittedName>
        <fullName evidence="1">Uncharacterized protein</fullName>
    </submittedName>
</protein>
<reference evidence="1 2" key="1">
    <citation type="submission" date="2016-10" db="EMBL/GenBank/DDBJ databases">
        <title>Rodentibacter gen. nov. and new species.</title>
        <authorList>
            <person name="Christensen H."/>
        </authorList>
    </citation>
    <scope>NUCLEOTIDE SEQUENCE [LARGE SCALE GENOMIC DNA]</scope>
    <source>
        <strain evidence="2">ppn416</strain>
    </source>
</reference>
<proteinExistence type="predicted"/>
<evidence type="ECO:0000313" key="1">
    <source>
        <dbReference type="EMBL" id="OOF48000.1"/>
    </source>
</evidence>
<dbReference type="RefSeq" id="WP_077543185.1">
    <property type="nucleotide sequence ID" value="NZ_MLHN01000041.1"/>
</dbReference>